<dbReference type="InterPro" id="IPR011611">
    <property type="entry name" value="PfkB_dom"/>
</dbReference>
<feature type="binding site" evidence="9">
    <location>
        <position position="184"/>
    </location>
    <ligand>
        <name>ATP</name>
        <dbReference type="ChEBI" id="CHEBI:30616"/>
    </ligand>
</feature>
<keyword evidence="4 9" id="KW-0418">Kinase</keyword>
<dbReference type="GO" id="GO:0046872">
    <property type="term" value="F:metal ion binding"/>
    <property type="evidence" value="ECO:0007669"/>
    <property type="project" value="UniProtKB-KW"/>
</dbReference>
<evidence type="ECO:0000256" key="7">
    <source>
        <dbReference type="ARBA" id="ARBA00022958"/>
    </source>
</evidence>
<comment type="caution">
    <text evidence="9">Lacks conserved residue(s) required for the propagation of feature annotation.</text>
</comment>
<comment type="cofactor">
    <cofactor evidence="9">
        <name>Mg(2+)</name>
        <dbReference type="ChEBI" id="CHEBI:18420"/>
    </cofactor>
    <text evidence="9">Requires a divalent cation, most likely magnesium in vivo, as an electrophilic catalyst to aid phosphoryl group transfer. It is the chelate of the metal and the nucleotide that is the actual substrate.</text>
</comment>
<evidence type="ECO:0000256" key="5">
    <source>
        <dbReference type="ARBA" id="ARBA00022840"/>
    </source>
</evidence>
<protein>
    <recommendedName>
        <fullName evidence="9">Ribokinase</fullName>
        <shortName evidence="9">RK</shortName>
        <ecNumber evidence="9">2.7.1.15</ecNumber>
    </recommendedName>
</protein>
<organism evidence="11 12">
    <name type="scientific">Methylobacterium terrae</name>
    <dbReference type="NCBI Taxonomy" id="2202827"/>
    <lineage>
        <taxon>Bacteria</taxon>
        <taxon>Pseudomonadati</taxon>
        <taxon>Pseudomonadota</taxon>
        <taxon>Alphaproteobacteria</taxon>
        <taxon>Hyphomicrobiales</taxon>
        <taxon>Methylobacteriaceae</taxon>
        <taxon>Methylobacterium</taxon>
    </lineage>
</organism>
<comment type="function">
    <text evidence="9">Catalyzes the phosphorylation of ribose at O-5 in a reaction requiring ATP and magnesium. The resulting D-ribose-5-phosphate can then be used either for sythesis of nucleotides, histidine, and tryptophan, or as a component of the pentose phosphate pathway.</text>
</comment>
<feature type="domain" description="Carbohydrate kinase PfkB" evidence="10">
    <location>
        <begin position="2"/>
        <end position="295"/>
    </location>
</feature>
<dbReference type="AlphaFoldDB" id="A0A2U8WK66"/>
<keyword evidence="6 9" id="KW-0460">Magnesium</keyword>
<evidence type="ECO:0000256" key="8">
    <source>
        <dbReference type="ARBA" id="ARBA00023277"/>
    </source>
</evidence>
<dbReference type="EC" id="2.7.1.15" evidence="9"/>
<dbReference type="RefSeq" id="WP_109958066.1">
    <property type="nucleotide sequence ID" value="NZ_CP029553.1"/>
</dbReference>
<dbReference type="GO" id="GO:0005524">
    <property type="term" value="F:ATP binding"/>
    <property type="evidence" value="ECO:0007669"/>
    <property type="project" value="UniProtKB-UniRule"/>
</dbReference>
<feature type="binding site" evidence="9">
    <location>
        <position position="253"/>
    </location>
    <ligand>
        <name>substrate</name>
    </ligand>
</feature>
<evidence type="ECO:0000313" key="12">
    <source>
        <dbReference type="Proteomes" id="UP000245444"/>
    </source>
</evidence>
<feature type="binding site" evidence="9">
    <location>
        <begin position="9"/>
        <end position="11"/>
    </location>
    <ligand>
        <name>substrate</name>
    </ligand>
</feature>
<dbReference type="UniPathway" id="UPA00916">
    <property type="reaction ID" value="UER00889"/>
</dbReference>
<keyword evidence="7 9" id="KW-0630">Potassium</keyword>
<reference evidence="11 12" key="1">
    <citation type="submission" date="2018-05" db="EMBL/GenBank/DDBJ databases">
        <title>Complete Genome Sequence of Methylobacterium sp. 17Sr1-28.</title>
        <authorList>
            <person name="Srinivasan S."/>
        </authorList>
    </citation>
    <scope>NUCLEOTIDE SEQUENCE [LARGE SCALE GENOMIC DNA]</scope>
    <source>
        <strain evidence="11 12">17Sr1-28</strain>
    </source>
</reference>
<gene>
    <name evidence="9" type="primary">rbsK</name>
    <name evidence="11" type="ORF">DK419_04705</name>
</gene>
<comment type="subcellular location">
    <subcellularLocation>
        <location evidence="9">Cytoplasm</location>
    </subcellularLocation>
</comment>
<dbReference type="Pfam" id="PF00294">
    <property type="entry name" value="PfkB"/>
    <property type="match status" value="1"/>
</dbReference>
<keyword evidence="9" id="KW-0963">Cytoplasm</keyword>
<evidence type="ECO:0000259" key="10">
    <source>
        <dbReference type="Pfam" id="PF00294"/>
    </source>
</evidence>
<proteinExistence type="inferred from homology"/>
<dbReference type="OrthoDB" id="9775849at2"/>
<dbReference type="PANTHER" id="PTHR10584">
    <property type="entry name" value="SUGAR KINASE"/>
    <property type="match status" value="1"/>
</dbReference>
<keyword evidence="1 9" id="KW-0808">Transferase</keyword>
<sequence>MILVFGSINVDLVAEVAAIPRPGETVLSPGYATLFGGKGANQAVAASRVSAPRSVAMVGRVGDDAFGRMSRDNLAANGVDVARVTVGPEATGCAFITVDAQGENAITVASGANAALSAGALTEVPAAATLILQMEVPLAASHEVARRARMSGGRVLWNLAPVPATLDRDDLRALLAVTDVLVVNEHEARAAAACLGREESSSEAAAGLLAEAGGAVCVLTAGARGAVALHPGGARTVAAAASIRPVDTTGAGDTFVGILAAALDEGRSWPSALARACRGASLACLTPGAQTGMPTAGMLIADPVDPSDPS</sequence>
<feature type="binding site" evidence="9">
    <location>
        <begin position="37"/>
        <end position="41"/>
    </location>
    <ligand>
        <name>substrate</name>
    </ligand>
</feature>
<dbReference type="InterPro" id="IPR002139">
    <property type="entry name" value="Ribo/fructo_kinase"/>
</dbReference>
<feature type="binding site" evidence="9">
    <location>
        <position position="288"/>
    </location>
    <ligand>
        <name>K(+)</name>
        <dbReference type="ChEBI" id="CHEBI:29103"/>
    </ligand>
</feature>
<dbReference type="CDD" id="cd01174">
    <property type="entry name" value="ribokinase"/>
    <property type="match status" value="1"/>
</dbReference>
<comment type="catalytic activity">
    <reaction evidence="9">
        <text>D-ribose + ATP = D-ribose 5-phosphate + ADP + H(+)</text>
        <dbReference type="Rhea" id="RHEA:13697"/>
        <dbReference type="ChEBI" id="CHEBI:15378"/>
        <dbReference type="ChEBI" id="CHEBI:30616"/>
        <dbReference type="ChEBI" id="CHEBI:47013"/>
        <dbReference type="ChEBI" id="CHEBI:78346"/>
        <dbReference type="ChEBI" id="CHEBI:456216"/>
        <dbReference type="EC" id="2.7.1.15"/>
    </reaction>
</comment>
<dbReference type="EMBL" id="CP029553">
    <property type="protein sequence ID" value="AWN45706.1"/>
    <property type="molecule type" value="Genomic_DNA"/>
</dbReference>
<dbReference type="KEGG" id="mtea:DK419_04705"/>
<dbReference type="SUPFAM" id="SSF53613">
    <property type="entry name" value="Ribokinase-like"/>
    <property type="match status" value="1"/>
</dbReference>
<keyword evidence="5 9" id="KW-0067">ATP-binding</keyword>
<feature type="binding site" evidence="9">
    <location>
        <begin position="252"/>
        <end position="253"/>
    </location>
    <ligand>
        <name>ATP</name>
        <dbReference type="ChEBI" id="CHEBI:30616"/>
    </ligand>
</feature>
<keyword evidence="8 9" id="KW-0119">Carbohydrate metabolism</keyword>
<keyword evidence="12" id="KW-1185">Reference proteome</keyword>
<dbReference type="GO" id="GO:0005829">
    <property type="term" value="C:cytosol"/>
    <property type="evidence" value="ECO:0007669"/>
    <property type="project" value="TreeGrafter"/>
</dbReference>
<evidence type="ECO:0000256" key="6">
    <source>
        <dbReference type="ARBA" id="ARBA00022842"/>
    </source>
</evidence>
<keyword evidence="3 9" id="KW-0547">Nucleotide-binding</keyword>
<evidence type="ECO:0000256" key="4">
    <source>
        <dbReference type="ARBA" id="ARBA00022777"/>
    </source>
</evidence>
<evidence type="ECO:0000256" key="9">
    <source>
        <dbReference type="HAMAP-Rule" id="MF_01987"/>
    </source>
</evidence>
<dbReference type="PANTHER" id="PTHR10584:SF166">
    <property type="entry name" value="RIBOKINASE"/>
    <property type="match status" value="1"/>
</dbReference>
<comment type="pathway">
    <text evidence="9">Carbohydrate metabolism; D-ribose degradation; D-ribose 5-phosphate from beta-D-ribopyranose: step 2/2.</text>
</comment>
<dbReference type="HAMAP" id="MF_01987">
    <property type="entry name" value="Ribokinase"/>
    <property type="match status" value="1"/>
</dbReference>
<dbReference type="Proteomes" id="UP000245444">
    <property type="component" value="Chromosome"/>
</dbReference>
<dbReference type="InterPro" id="IPR029056">
    <property type="entry name" value="Ribokinase-like"/>
</dbReference>
<dbReference type="GO" id="GO:0004747">
    <property type="term" value="F:ribokinase activity"/>
    <property type="evidence" value="ECO:0007669"/>
    <property type="project" value="UniProtKB-UniRule"/>
</dbReference>
<evidence type="ECO:0000256" key="2">
    <source>
        <dbReference type="ARBA" id="ARBA00022723"/>
    </source>
</evidence>
<accession>A0A2U8WK66</accession>
<dbReference type="PRINTS" id="PR00990">
    <property type="entry name" value="RIBOKINASE"/>
</dbReference>
<feature type="binding site" evidence="9">
    <location>
        <position position="283"/>
    </location>
    <ligand>
        <name>K(+)</name>
        <dbReference type="ChEBI" id="CHEBI:29103"/>
    </ligand>
</feature>
<dbReference type="Gene3D" id="3.40.1190.20">
    <property type="match status" value="1"/>
</dbReference>
<comment type="subunit">
    <text evidence="9">Homodimer.</text>
</comment>
<comment type="activity regulation">
    <text evidence="9">Activated by a monovalent cation that binds near, but not in, the active site. The most likely occupant of the site in vivo is potassium. Ion binding induces a conformational change that may alter substrate affinity.</text>
</comment>
<feature type="binding site" evidence="9">
    <location>
        <begin position="220"/>
        <end position="225"/>
    </location>
    <ligand>
        <name>ATP</name>
        <dbReference type="ChEBI" id="CHEBI:30616"/>
    </ligand>
</feature>
<keyword evidence="2 9" id="KW-0479">Metal-binding</keyword>
<feature type="active site" description="Proton acceptor" evidence="9">
    <location>
        <position position="253"/>
    </location>
</feature>
<dbReference type="GO" id="GO:0019303">
    <property type="term" value="P:D-ribose catabolic process"/>
    <property type="evidence" value="ECO:0007669"/>
    <property type="project" value="UniProtKB-UniRule"/>
</dbReference>
<evidence type="ECO:0000256" key="3">
    <source>
        <dbReference type="ARBA" id="ARBA00022741"/>
    </source>
</evidence>
<feature type="binding site" evidence="9">
    <location>
        <position position="247"/>
    </location>
    <ligand>
        <name>K(+)</name>
        <dbReference type="ChEBI" id="CHEBI:29103"/>
    </ligand>
</feature>
<dbReference type="InterPro" id="IPR011877">
    <property type="entry name" value="Ribokinase"/>
</dbReference>
<comment type="similarity">
    <text evidence="9">Belongs to the carbohydrate kinase PfkB family. Ribokinase subfamily.</text>
</comment>
<feature type="binding site" evidence="9">
    <location>
        <position position="286"/>
    </location>
    <ligand>
        <name>K(+)</name>
        <dbReference type="ChEBI" id="CHEBI:29103"/>
    </ligand>
</feature>
<evidence type="ECO:0000313" key="11">
    <source>
        <dbReference type="EMBL" id="AWN45706.1"/>
    </source>
</evidence>
<feature type="binding site" evidence="9">
    <location>
        <position position="135"/>
    </location>
    <ligand>
        <name>substrate</name>
    </ligand>
</feature>
<name>A0A2U8WK66_9HYPH</name>
<feature type="binding site" evidence="9">
    <location>
        <position position="249"/>
    </location>
    <ligand>
        <name>K(+)</name>
        <dbReference type="ChEBI" id="CHEBI:29103"/>
    </ligand>
</feature>
<evidence type="ECO:0000256" key="1">
    <source>
        <dbReference type="ARBA" id="ARBA00022679"/>
    </source>
</evidence>